<dbReference type="InterPro" id="IPR035069">
    <property type="entry name" value="TTHA1013/TTHA0281-like"/>
</dbReference>
<dbReference type="SUPFAM" id="SSF143100">
    <property type="entry name" value="TTHA1013/TTHA0281-like"/>
    <property type="match status" value="1"/>
</dbReference>
<name>A0ABS7ZNF6_9MICO</name>
<dbReference type="InterPro" id="IPR010985">
    <property type="entry name" value="Ribbon_hlx_hlx"/>
</dbReference>
<dbReference type="SUPFAM" id="SSF47598">
    <property type="entry name" value="Ribbon-helix-helix"/>
    <property type="match status" value="1"/>
</dbReference>
<dbReference type="EMBL" id="JAIXCQ010000018">
    <property type="protein sequence ID" value="MCA5895179.1"/>
    <property type="molecule type" value="Genomic_DNA"/>
</dbReference>
<comment type="caution">
    <text evidence="1">The sequence shown here is derived from an EMBL/GenBank/DDBJ whole genome shotgun (WGS) entry which is preliminary data.</text>
</comment>
<accession>A0ABS7ZNF6</accession>
<reference evidence="1 2" key="1">
    <citation type="submission" date="2021-09" db="EMBL/GenBank/DDBJ databases">
        <title>Isoptericola luteus sp. nov., a novel bacterium isolated from Harbin, the capital city of Heilongjiang province.</title>
        <authorList>
            <person name="Li J."/>
        </authorList>
    </citation>
    <scope>NUCLEOTIDE SEQUENCE [LARGE SCALE GENOMIC DNA]</scope>
    <source>
        <strain evidence="1 2">NEAU-Y5</strain>
    </source>
</reference>
<dbReference type="RefSeq" id="WP_225566911.1">
    <property type="nucleotide sequence ID" value="NZ_JAIXCQ010000018.1"/>
</dbReference>
<dbReference type="InterPro" id="IPR008651">
    <property type="entry name" value="Uncharacterised_HicB"/>
</dbReference>
<sequence length="108" mass="11848">MNAAEHYSYRVAWSAEDQEFVGTVLELPSLSWLESEPGAAFAGIQLLAAEVVNDLLATGEQVPEPISERNYSGKFQVRIPPAVHRRLAEEAAEQGISMNRLVSHKLSA</sequence>
<organism evidence="1 2">
    <name type="scientific">Isoptericola luteus</name>
    <dbReference type="NCBI Taxonomy" id="2879484"/>
    <lineage>
        <taxon>Bacteria</taxon>
        <taxon>Bacillati</taxon>
        <taxon>Actinomycetota</taxon>
        <taxon>Actinomycetes</taxon>
        <taxon>Micrococcales</taxon>
        <taxon>Promicromonosporaceae</taxon>
        <taxon>Isoptericola</taxon>
    </lineage>
</organism>
<gene>
    <name evidence="1" type="ORF">LEP48_17765</name>
</gene>
<evidence type="ECO:0000313" key="2">
    <source>
        <dbReference type="Proteomes" id="UP001319870"/>
    </source>
</evidence>
<protein>
    <submittedName>
        <fullName evidence="1">Type II toxin-antitoxin system HicB family antitoxin</fullName>
    </submittedName>
</protein>
<dbReference type="Proteomes" id="UP001319870">
    <property type="component" value="Unassembled WGS sequence"/>
</dbReference>
<dbReference type="Gene3D" id="1.10.1220.10">
    <property type="entry name" value="Met repressor-like"/>
    <property type="match status" value="1"/>
</dbReference>
<dbReference type="Pfam" id="PF05534">
    <property type="entry name" value="HicB"/>
    <property type="match status" value="1"/>
</dbReference>
<evidence type="ECO:0000313" key="1">
    <source>
        <dbReference type="EMBL" id="MCA5895179.1"/>
    </source>
</evidence>
<keyword evidence="2" id="KW-1185">Reference proteome</keyword>
<dbReference type="InterPro" id="IPR013321">
    <property type="entry name" value="Arc_rbn_hlx_hlx"/>
</dbReference>
<proteinExistence type="predicted"/>